<keyword evidence="1" id="KW-1133">Transmembrane helix</keyword>
<evidence type="ECO:0000313" key="4">
    <source>
        <dbReference type="EMBL" id="MBD0381912.1"/>
    </source>
</evidence>
<evidence type="ECO:0000256" key="1">
    <source>
        <dbReference type="SAM" id="Phobius"/>
    </source>
</evidence>
<proteinExistence type="predicted"/>
<feature type="domain" description="DUF5643" evidence="3">
    <location>
        <begin position="238"/>
        <end position="359"/>
    </location>
</feature>
<organism evidence="4 5">
    <name type="scientific">Paenibacillus sedimenti</name>
    <dbReference type="NCBI Taxonomy" id="2770274"/>
    <lineage>
        <taxon>Bacteria</taxon>
        <taxon>Bacillati</taxon>
        <taxon>Bacillota</taxon>
        <taxon>Bacilli</taxon>
        <taxon>Bacillales</taxon>
        <taxon>Paenibacillaceae</taxon>
        <taxon>Paenibacillus</taxon>
    </lineage>
</organism>
<keyword evidence="1" id="KW-0472">Membrane</keyword>
<accession>A0A926QKV7</accession>
<reference evidence="4" key="1">
    <citation type="submission" date="2020-09" db="EMBL/GenBank/DDBJ databases">
        <title>Draft Genome Sequence of Paenibacillus sp. WST5.</title>
        <authorList>
            <person name="Bao Z."/>
        </authorList>
    </citation>
    <scope>NUCLEOTIDE SEQUENCE</scope>
    <source>
        <strain evidence="4">WST5</strain>
    </source>
</reference>
<feature type="transmembrane region" description="Helical" evidence="1">
    <location>
        <begin position="53"/>
        <end position="73"/>
    </location>
</feature>
<feature type="domain" description="DUF4179" evidence="2">
    <location>
        <begin position="55"/>
        <end position="141"/>
    </location>
</feature>
<protein>
    <submittedName>
        <fullName evidence="4">DUF4179 domain-containing protein</fullName>
    </submittedName>
</protein>
<dbReference type="AlphaFoldDB" id="A0A926QKV7"/>
<keyword evidence="5" id="KW-1185">Reference proteome</keyword>
<keyword evidence="1" id="KW-0812">Transmembrane</keyword>
<dbReference type="InterPro" id="IPR040680">
    <property type="entry name" value="DUF5643"/>
</dbReference>
<name>A0A926QKV7_9BACL</name>
<evidence type="ECO:0000259" key="2">
    <source>
        <dbReference type="Pfam" id="PF13786"/>
    </source>
</evidence>
<gene>
    <name evidence="4" type="ORF">ICC18_17445</name>
</gene>
<dbReference type="InterPro" id="IPR025436">
    <property type="entry name" value="DUF4179"/>
</dbReference>
<dbReference type="Pfam" id="PF13786">
    <property type="entry name" value="DUF4179"/>
    <property type="match status" value="1"/>
</dbReference>
<sequence>MENFNIEKELKKLESMNTEMSPLVRSRLDETYRILSRQTPHIGRKKSSLLRQLTLSTAAAGVLGIGMFASAFLSPVMAETLKQVPGIGSIFSTIQRDIGLRTAGDFGLTSNVNRTVSYKDVKLEVTETLYDGNRAAFVLNVTAPNLDNGTYNNGKKNMKLSDAIENVFFTVDGKRLNEGGFYGSAGEAHPNTLVFEHVVDPKTTPDSFNSTVMIKLDGIDHEFAVDIPFLKTTKKGIEISPNIVTAGGDLSFSLSQVWVTPITTRLTTTTSLTGAETLTHKEENRLIKIGIAVFDDQGRRLPALNGDGIIEGNRLIFDRRYASTPGTSKYLTVKPFVIKDDFTEDVQEDQYLKALEMKIDLPSAN</sequence>
<dbReference type="Gene3D" id="2.60.40.1630">
    <property type="entry name" value="bacillus anthracis domain"/>
    <property type="match status" value="1"/>
</dbReference>
<dbReference type="Proteomes" id="UP000650466">
    <property type="component" value="Unassembled WGS sequence"/>
</dbReference>
<comment type="caution">
    <text evidence="4">The sequence shown here is derived from an EMBL/GenBank/DDBJ whole genome shotgun (WGS) entry which is preliminary data.</text>
</comment>
<dbReference type="Pfam" id="PF18705">
    <property type="entry name" value="DUF5643"/>
    <property type="match status" value="1"/>
</dbReference>
<dbReference type="EMBL" id="JACVVD010000005">
    <property type="protein sequence ID" value="MBD0381912.1"/>
    <property type="molecule type" value="Genomic_DNA"/>
</dbReference>
<evidence type="ECO:0000313" key="5">
    <source>
        <dbReference type="Proteomes" id="UP000650466"/>
    </source>
</evidence>
<dbReference type="RefSeq" id="WP_188175690.1">
    <property type="nucleotide sequence ID" value="NZ_JACVVD010000005.1"/>
</dbReference>
<evidence type="ECO:0000259" key="3">
    <source>
        <dbReference type="Pfam" id="PF18705"/>
    </source>
</evidence>